<protein>
    <submittedName>
        <fullName evidence="3">ImmA/IrrE family metallo-endopeptidase</fullName>
    </submittedName>
</protein>
<dbReference type="PANTHER" id="PTHR43236">
    <property type="entry name" value="ANTITOXIN HIGA1"/>
    <property type="match status" value="1"/>
</dbReference>
<accession>A0ABR7RLW6</accession>
<reference evidence="3 4" key="1">
    <citation type="journal article" date="2013" name="Int. J. Syst. Evol. Microbiol.">
        <title>Roseomonas aerophila sp. nov., isolated from air.</title>
        <authorList>
            <person name="Kim S.J."/>
            <person name="Weon H.Y."/>
            <person name="Ahn J.H."/>
            <person name="Hong S.B."/>
            <person name="Seok S.J."/>
            <person name="Whang K.S."/>
            <person name="Kwon S.W."/>
        </authorList>
    </citation>
    <scope>NUCLEOTIDE SEQUENCE [LARGE SCALE GENOMIC DNA]</scope>
    <source>
        <strain evidence="3 4">NBRC 108923</strain>
    </source>
</reference>
<dbReference type="InterPro" id="IPR010982">
    <property type="entry name" value="Lambda_DNA-bd_dom_sf"/>
</dbReference>
<evidence type="ECO:0000256" key="1">
    <source>
        <dbReference type="ARBA" id="ARBA00007227"/>
    </source>
</evidence>
<dbReference type="PANTHER" id="PTHR43236:SF1">
    <property type="entry name" value="BLL7220 PROTEIN"/>
    <property type="match status" value="1"/>
</dbReference>
<sequence>MPFTAAAFGRKLSTLRKDFGQEIGSVASSTGISADRLGALEDGRIEPSGDEVLILADHYRKDFQYLLADGAEDPDEGVELLFRERGDVLPQADRVAIAEFAFLCRSEAMLERELRLEPRRSAFEFRPRGEYRKGHGRDCAAALRKHLNLNDREGVRDVFATIRDMGIRVFRRRLENSNISGLFMNHPEAGRCILVNLAEGMARQRFSAAHELGHAILDADGAPVTLSMVGGWNSAELAEVRANAFASHFLMAPGLLSAIPRDHLTNAAEVSAWAGRLRVSVPALLSAFHDARMISAEQRSWLREVAQRPSEPPDPELEGALTPPQLARKQALLERGLSSRYVGLAFEAFNAGRISLGLLTELLLSTPAETAEIAALFGRSLQRD</sequence>
<dbReference type="InterPro" id="IPR052345">
    <property type="entry name" value="Rad_response_metalloprotease"/>
</dbReference>
<organism evidence="3 4">
    <name type="scientific">Teichococcus aerophilus</name>
    <dbReference type="NCBI Taxonomy" id="1224513"/>
    <lineage>
        <taxon>Bacteria</taxon>
        <taxon>Pseudomonadati</taxon>
        <taxon>Pseudomonadota</taxon>
        <taxon>Alphaproteobacteria</taxon>
        <taxon>Acetobacterales</taxon>
        <taxon>Roseomonadaceae</taxon>
        <taxon>Roseomonas</taxon>
    </lineage>
</organism>
<dbReference type="CDD" id="cd00093">
    <property type="entry name" value="HTH_XRE"/>
    <property type="match status" value="1"/>
</dbReference>
<gene>
    <name evidence="3" type="ORF">IBL26_09755</name>
</gene>
<evidence type="ECO:0000259" key="2">
    <source>
        <dbReference type="SMART" id="SM00530"/>
    </source>
</evidence>
<dbReference type="SMART" id="SM00530">
    <property type="entry name" value="HTH_XRE"/>
    <property type="match status" value="1"/>
</dbReference>
<dbReference type="RefSeq" id="WP_187784285.1">
    <property type="nucleotide sequence ID" value="NZ_JACTVA010000013.1"/>
</dbReference>
<dbReference type="EMBL" id="JACTVA010000013">
    <property type="protein sequence ID" value="MBC9207117.1"/>
    <property type="molecule type" value="Genomic_DNA"/>
</dbReference>
<comment type="similarity">
    <text evidence="1">Belongs to the short-chain fatty acyl-CoA assimilation regulator (ScfR) family.</text>
</comment>
<dbReference type="SUPFAM" id="SSF47413">
    <property type="entry name" value="lambda repressor-like DNA-binding domains"/>
    <property type="match status" value="1"/>
</dbReference>
<proteinExistence type="inferred from homology"/>
<keyword evidence="4" id="KW-1185">Reference proteome</keyword>
<feature type="domain" description="HTH cro/C1-type" evidence="2">
    <location>
        <begin position="11"/>
        <end position="66"/>
    </location>
</feature>
<dbReference type="Gene3D" id="1.10.260.40">
    <property type="entry name" value="lambda repressor-like DNA-binding domains"/>
    <property type="match status" value="1"/>
</dbReference>
<evidence type="ECO:0000313" key="3">
    <source>
        <dbReference type="EMBL" id="MBC9207117.1"/>
    </source>
</evidence>
<dbReference type="InterPro" id="IPR010359">
    <property type="entry name" value="IrrE_HExxH"/>
</dbReference>
<dbReference type="Gene3D" id="1.10.10.2910">
    <property type="match status" value="1"/>
</dbReference>
<name>A0ABR7RLW6_9PROT</name>
<comment type="caution">
    <text evidence="3">The sequence shown here is derived from an EMBL/GenBank/DDBJ whole genome shotgun (WGS) entry which is preliminary data.</text>
</comment>
<dbReference type="Proteomes" id="UP000626026">
    <property type="component" value="Unassembled WGS sequence"/>
</dbReference>
<dbReference type="Pfam" id="PF06114">
    <property type="entry name" value="Peptidase_M78"/>
    <property type="match status" value="1"/>
</dbReference>
<evidence type="ECO:0000313" key="4">
    <source>
        <dbReference type="Proteomes" id="UP000626026"/>
    </source>
</evidence>
<dbReference type="InterPro" id="IPR001387">
    <property type="entry name" value="Cro/C1-type_HTH"/>
</dbReference>